<sequence>MTSGPTAGSNPFATKFIRPGAIPYQFPPGISVESLTTQLKAQHWRGSIIGPHGSGKSSLIAALIPTLEAQARVIVRQQLHGGQRALDWQSLNWRNWNERTLVIVDGYEQLSFWQRLLLRARCLQRGAGLLVTAHQPVSLPAIFTTQPTFELALRIVQQLLPDSDDQITPADVAEAYAAQRGDLREMLLSLYDVFRQRS</sequence>
<evidence type="ECO:0000313" key="2">
    <source>
        <dbReference type="Proteomes" id="UP000315017"/>
    </source>
</evidence>
<dbReference type="SUPFAM" id="SSF52540">
    <property type="entry name" value="P-loop containing nucleoside triphosphate hydrolases"/>
    <property type="match status" value="1"/>
</dbReference>
<accession>A0A517YM10</accession>
<dbReference type="RefSeq" id="WP_145098093.1">
    <property type="nucleotide sequence ID" value="NZ_CP036274.1"/>
</dbReference>
<name>A0A517YM10_9BACT</name>
<dbReference type="EMBL" id="CP036274">
    <property type="protein sequence ID" value="QDU31257.1"/>
    <property type="molecule type" value="Genomic_DNA"/>
</dbReference>
<proteinExistence type="predicted"/>
<dbReference type="Proteomes" id="UP000315017">
    <property type="component" value="Chromosome"/>
</dbReference>
<dbReference type="AlphaFoldDB" id="A0A517YM10"/>
<evidence type="ECO:0008006" key="3">
    <source>
        <dbReference type="Google" id="ProtNLM"/>
    </source>
</evidence>
<dbReference type="InterPro" id="IPR027417">
    <property type="entry name" value="P-loop_NTPase"/>
</dbReference>
<evidence type="ECO:0000313" key="1">
    <source>
        <dbReference type="EMBL" id="QDU31257.1"/>
    </source>
</evidence>
<dbReference type="OrthoDB" id="282562at2"/>
<dbReference type="KEGG" id="aagg:ETAA8_64100"/>
<gene>
    <name evidence="1" type="ORF">ETAA8_64100</name>
</gene>
<reference evidence="1 2" key="1">
    <citation type="submission" date="2019-02" db="EMBL/GenBank/DDBJ databases">
        <title>Deep-cultivation of Planctomycetes and their phenomic and genomic characterization uncovers novel biology.</title>
        <authorList>
            <person name="Wiegand S."/>
            <person name="Jogler M."/>
            <person name="Boedeker C."/>
            <person name="Pinto D."/>
            <person name="Vollmers J."/>
            <person name="Rivas-Marin E."/>
            <person name="Kohn T."/>
            <person name="Peeters S.H."/>
            <person name="Heuer A."/>
            <person name="Rast P."/>
            <person name="Oberbeckmann S."/>
            <person name="Bunk B."/>
            <person name="Jeske O."/>
            <person name="Meyerdierks A."/>
            <person name="Storesund J.E."/>
            <person name="Kallscheuer N."/>
            <person name="Luecker S."/>
            <person name="Lage O.M."/>
            <person name="Pohl T."/>
            <person name="Merkel B.J."/>
            <person name="Hornburger P."/>
            <person name="Mueller R.-W."/>
            <person name="Bruemmer F."/>
            <person name="Labrenz M."/>
            <person name="Spormann A.M."/>
            <person name="Op den Camp H."/>
            <person name="Overmann J."/>
            <person name="Amann R."/>
            <person name="Jetten M.S.M."/>
            <person name="Mascher T."/>
            <person name="Medema M.H."/>
            <person name="Devos D.P."/>
            <person name="Kaster A.-K."/>
            <person name="Ovreas L."/>
            <person name="Rohde M."/>
            <person name="Galperin M.Y."/>
            <person name="Jogler C."/>
        </authorList>
    </citation>
    <scope>NUCLEOTIDE SEQUENCE [LARGE SCALE GENOMIC DNA]</scope>
    <source>
        <strain evidence="1 2">ETA_A8</strain>
    </source>
</reference>
<organism evidence="1 2">
    <name type="scientific">Anatilimnocola aggregata</name>
    <dbReference type="NCBI Taxonomy" id="2528021"/>
    <lineage>
        <taxon>Bacteria</taxon>
        <taxon>Pseudomonadati</taxon>
        <taxon>Planctomycetota</taxon>
        <taxon>Planctomycetia</taxon>
        <taxon>Pirellulales</taxon>
        <taxon>Pirellulaceae</taxon>
        <taxon>Anatilimnocola</taxon>
    </lineage>
</organism>
<protein>
    <recommendedName>
        <fullName evidence="3">AAA+ ATPase domain-containing protein</fullName>
    </recommendedName>
</protein>
<keyword evidence="2" id="KW-1185">Reference proteome</keyword>